<evidence type="ECO:0000313" key="2">
    <source>
        <dbReference type="Proteomes" id="UP000030302"/>
    </source>
</evidence>
<protein>
    <submittedName>
        <fullName evidence="1">Uncharacterized protein</fullName>
    </submittedName>
</protein>
<reference evidence="2" key="1">
    <citation type="journal article" date="2014" name="Soil Biol. Biochem.">
        <title>Structure and function of bacterial communities in ageing soils: Insights from the Mendocino ecological staircase.</title>
        <authorList>
            <person name="Uroz S."/>
            <person name="Tech J.J."/>
            <person name="Sawaya N.A."/>
            <person name="Frey-Klett P."/>
            <person name="Leveau J.H.J."/>
        </authorList>
    </citation>
    <scope>NUCLEOTIDE SEQUENCE [LARGE SCALE GENOMIC DNA]</scope>
    <source>
        <strain evidence="2">Cal35</strain>
    </source>
</reference>
<accession>A0A0A1F7W7</accession>
<dbReference type="HOGENOM" id="CLU_3326708_0_0_4"/>
<organism evidence="1 2">
    <name type="scientific">Collimonas arenae</name>
    <dbReference type="NCBI Taxonomy" id="279058"/>
    <lineage>
        <taxon>Bacteria</taxon>
        <taxon>Pseudomonadati</taxon>
        <taxon>Pseudomonadota</taxon>
        <taxon>Betaproteobacteria</taxon>
        <taxon>Burkholderiales</taxon>
        <taxon>Oxalobacteraceae</taxon>
        <taxon>Collimonas</taxon>
    </lineage>
</organism>
<dbReference type="Proteomes" id="UP000030302">
    <property type="component" value="Chromosome"/>
</dbReference>
<dbReference type="AlphaFoldDB" id="A0A0A1F7W7"/>
<name>A0A0A1F7W7_9BURK</name>
<dbReference type="KEGG" id="care:LT85_0725"/>
<gene>
    <name evidence="1" type="ORF">LT85_0725</name>
</gene>
<dbReference type="EMBL" id="CP009962">
    <property type="protein sequence ID" value="AIY39885.1"/>
    <property type="molecule type" value="Genomic_DNA"/>
</dbReference>
<keyword evidence="2" id="KW-1185">Reference proteome</keyword>
<proteinExistence type="predicted"/>
<sequence length="38" mass="4039">MSVREKSRLLPSPNAVPVAAEVGVKNIFGIFINPENGS</sequence>
<evidence type="ECO:0000313" key="1">
    <source>
        <dbReference type="EMBL" id="AIY39885.1"/>
    </source>
</evidence>